<dbReference type="InterPro" id="IPR006553">
    <property type="entry name" value="Leu-rich_rpt_Cys-con_subtyp"/>
</dbReference>
<dbReference type="SUPFAM" id="SSF52047">
    <property type="entry name" value="RNI-like"/>
    <property type="match status" value="1"/>
</dbReference>
<feature type="compositionally biased region" description="Low complexity" evidence="1">
    <location>
        <begin position="423"/>
        <end position="436"/>
    </location>
</feature>
<dbReference type="Gene3D" id="3.80.10.10">
    <property type="entry name" value="Ribonuclease Inhibitor"/>
    <property type="match status" value="2"/>
</dbReference>
<sequence length="459" mass="51956">MEQSDLYHCSTVTKHWNELLTPILWRSAIPIKPILSCLPSFAVMDKNNKINHHHHHQKSHIYPGFPLHLSRYGHAVKSLDLSLIAPHVTDCTIRHIVRSCPHLTNLNLSHCRLITNEGLRWLGGNSTKKNNLKVLVLQNCRQITDIGLSYLKESCHSLDSLHLGGCTRITDIGIIGLVTTSGSTIRRINMSDCSRVTGSTLQAIANICGPRLEWLDIARTKTIRHTDLEYIIHRCPNITRLNVSMKKPKSLHELRNQLSFTTRQFNRLSEEQDLQELIQSTTTNENNPLNELIDLLHQFNIQPTLTDGSLQHQQFLIDQQRGRDSVSNNTVELIALNLKNLQHLNLSHWSCLNDKAVHLLSIHSHCLTYLNLIGCQSVTKKVLKYLSDLCERKSSCITLSDLMISPSKPYYSYEKNCSSWVTNSSFSVSSSSSSEENSPKLSAKPTKRPYGVIKSTTKP</sequence>
<dbReference type="GO" id="GO:0019005">
    <property type="term" value="C:SCF ubiquitin ligase complex"/>
    <property type="evidence" value="ECO:0007669"/>
    <property type="project" value="TreeGrafter"/>
</dbReference>
<name>A0A8H7SJ46_9FUNG</name>
<keyword evidence="4" id="KW-1185">Reference proteome</keyword>
<evidence type="ECO:0000259" key="2">
    <source>
        <dbReference type="Pfam" id="PF25372"/>
    </source>
</evidence>
<reference evidence="3" key="1">
    <citation type="submission" date="2021-01" db="EMBL/GenBank/DDBJ databases">
        <title>Metabolic potential, ecology and presence of endohyphal bacteria is reflected in genomic diversity of Mucoromycotina.</title>
        <authorList>
            <person name="Muszewska A."/>
            <person name="Okrasinska A."/>
            <person name="Steczkiewicz K."/>
            <person name="Drgas O."/>
            <person name="Orlowska M."/>
            <person name="Perlinska-Lenart U."/>
            <person name="Aleksandrzak-Piekarczyk T."/>
            <person name="Szatraj K."/>
            <person name="Zielenkiewicz U."/>
            <person name="Pilsyk S."/>
            <person name="Malc E."/>
            <person name="Mieczkowski P."/>
            <person name="Kruszewska J.S."/>
            <person name="Biernat P."/>
            <person name="Pawlowska J."/>
        </authorList>
    </citation>
    <scope>NUCLEOTIDE SEQUENCE</scope>
    <source>
        <strain evidence="3">WA0000018081</strain>
    </source>
</reference>
<evidence type="ECO:0000313" key="3">
    <source>
        <dbReference type="EMBL" id="KAG2230404.1"/>
    </source>
</evidence>
<organism evidence="3 4">
    <name type="scientific">Thamnidium elegans</name>
    <dbReference type="NCBI Taxonomy" id="101142"/>
    <lineage>
        <taxon>Eukaryota</taxon>
        <taxon>Fungi</taxon>
        <taxon>Fungi incertae sedis</taxon>
        <taxon>Mucoromycota</taxon>
        <taxon>Mucoromycotina</taxon>
        <taxon>Mucoromycetes</taxon>
        <taxon>Mucorales</taxon>
        <taxon>Mucorineae</taxon>
        <taxon>Mucoraceae</taxon>
        <taxon>Thamnidium</taxon>
    </lineage>
</organism>
<accession>A0A8H7SJ46</accession>
<dbReference type="Pfam" id="PF25372">
    <property type="entry name" value="DUF7885"/>
    <property type="match status" value="1"/>
</dbReference>
<feature type="domain" description="F-box/LRR-repeat protein 15-like leucin rich repeat" evidence="2">
    <location>
        <begin position="83"/>
        <end position="208"/>
    </location>
</feature>
<dbReference type="PANTHER" id="PTHR13318">
    <property type="entry name" value="PARTNER OF PAIRED, ISOFORM B-RELATED"/>
    <property type="match status" value="1"/>
</dbReference>
<dbReference type="SMART" id="SM00367">
    <property type="entry name" value="LRR_CC"/>
    <property type="match status" value="7"/>
</dbReference>
<comment type="caution">
    <text evidence="3">The sequence shown here is derived from an EMBL/GenBank/DDBJ whole genome shotgun (WGS) entry which is preliminary data.</text>
</comment>
<proteinExistence type="predicted"/>
<feature type="region of interest" description="Disordered" evidence="1">
    <location>
        <begin position="423"/>
        <end position="459"/>
    </location>
</feature>
<evidence type="ECO:0000313" key="4">
    <source>
        <dbReference type="Proteomes" id="UP000613177"/>
    </source>
</evidence>
<gene>
    <name evidence="3" type="ORF">INT48_008768</name>
</gene>
<dbReference type="GO" id="GO:0031146">
    <property type="term" value="P:SCF-dependent proteasomal ubiquitin-dependent protein catabolic process"/>
    <property type="evidence" value="ECO:0007669"/>
    <property type="project" value="TreeGrafter"/>
</dbReference>
<dbReference type="InterPro" id="IPR057207">
    <property type="entry name" value="FBXL15_LRR"/>
</dbReference>
<dbReference type="Proteomes" id="UP000613177">
    <property type="component" value="Unassembled WGS sequence"/>
</dbReference>
<dbReference type="InterPro" id="IPR032675">
    <property type="entry name" value="LRR_dom_sf"/>
</dbReference>
<dbReference type="EMBL" id="JAEPRE010000204">
    <property type="protein sequence ID" value="KAG2230404.1"/>
    <property type="molecule type" value="Genomic_DNA"/>
</dbReference>
<protein>
    <recommendedName>
        <fullName evidence="2">F-box/LRR-repeat protein 15-like leucin rich repeat domain-containing protein</fullName>
    </recommendedName>
</protein>
<evidence type="ECO:0000256" key="1">
    <source>
        <dbReference type="SAM" id="MobiDB-lite"/>
    </source>
</evidence>
<dbReference type="AlphaFoldDB" id="A0A8H7SJ46"/>